<dbReference type="Proteomes" id="UP000199072">
    <property type="component" value="Unassembled WGS sequence"/>
</dbReference>
<keyword evidence="2" id="KW-1185">Reference proteome</keyword>
<evidence type="ECO:0000313" key="2">
    <source>
        <dbReference type="Proteomes" id="UP000199072"/>
    </source>
</evidence>
<reference evidence="1 2" key="1">
    <citation type="submission" date="2016-10" db="EMBL/GenBank/DDBJ databases">
        <authorList>
            <person name="de Groot N.N."/>
        </authorList>
    </citation>
    <scope>NUCLEOTIDE SEQUENCE [LARGE SCALE GENOMIC DNA]</scope>
    <source>
        <strain evidence="1 2">47C3B</strain>
    </source>
</reference>
<evidence type="ECO:0000313" key="1">
    <source>
        <dbReference type="EMBL" id="SDF65565.1"/>
    </source>
</evidence>
<protein>
    <submittedName>
        <fullName evidence="1">Uncharacterized protein</fullName>
    </submittedName>
</protein>
<sequence>MINLLLHFYIVNKVKHIMQKKISLLTLIFVLGFSAWAVAQVQKSSPTNKEPITCQQLVPEVFGNYFLFTGFGLYPESSVWEKSNFKVGDTALYEAFEMINKDRQKIDSLKKLYPVAYMVESRPKSKVMLGLKLNPILTQYLSADAGPNAKYIINDSSNAILIALGINAANVNDYRYHVVASDGTEITTWLIPQLQQNYGAKKAYAFLGTYKYAGKQVQVEVKNIKDESIKEGVVLEWKR</sequence>
<dbReference type="STRING" id="1391627.SAMN05216464_12328"/>
<accession>A0A1G7MUR5</accession>
<dbReference type="EMBL" id="FNAI01000023">
    <property type="protein sequence ID" value="SDF65565.1"/>
    <property type="molecule type" value="Genomic_DNA"/>
</dbReference>
<name>A0A1G7MUR5_9SPHI</name>
<dbReference type="AlphaFoldDB" id="A0A1G7MUR5"/>
<organism evidence="1 2">
    <name type="scientific">Mucilaginibacter pineti</name>
    <dbReference type="NCBI Taxonomy" id="1391627"/>
    <lineage>
        <taxon>Bacteria</taxon>
        <taxon>Pseudomonadati</taxon>
        <taxon>Bacteroidota</taxon>
        <taxon>Sphingobacteriia</taxon>
        <taxon>Sphingobacteriales</taxon>
        <taxon>Sphingobacteriaceae</taxon>
        <taxon>Mucilaginibacter</taxon>
    </lineage>
</organism>
<proteinExistence type="predicted"/>
<gene>
    <name evidence="1" type="ORF">SAMN05216464_12328</name>
</gene>